<dbReference type="InterPro" id="IPR020845">
    <property type="entry name" value="AMP-binding_CS"/>
</dbReference>
<reference evidence="2 3" key="1">
    <citation type="submission" date="2017-08" db="EMBL/GenBank/DDBJ databases">
        <title>Pusillimonas indicus sp. nov., a member of the family Alcaligenaceae isolated from surface seawater.</title>
        <authorList>
            <person name="Li J."/>
        </authorList>
    </citation>
    <scope>NUCLEOTIDE SEQUENCE [LARGE SCALE GENOMIC DNA]</scope>
    <source>
        <strain evidence="2 3">L52-1-41</strain>
    </source>
</reference>
<evidence type="ECO:0000259" key="1">
    <source>
        <dbReference type="Pfam" id="PF00501"/>
    </source>
</evidence>
<name>A0A3A1YW22_9BURK</name>
<dbReference type="GO" id="GO:0016405">
    <property type="term" value="F:CoA-ligase activity"/>
    <property type="evidence" value="ECO:0007669"/>
    <property type="project" value="TreeGrafter"/>
</dbReference>
<evidence type="ECO:0000313" key="3">
    <source>
        <dbReference type="Proteomes" id="UP000266206"/>
    </source>
</evidence>
<gene>
    <name evidence="2" type="ORF">CJP73_02935</name>
</gene>
<dbReference type="Gene3D" id="3.40.50.12780">
    <property type="entry name" value="N-terminal domain of ligase-like"/>
    <property type="match status" value="1"/>
</dbReference>
<dbReference type="Pfam" id="PF00501">
    <property type="entry name" value="AMP-binding"/>
    <property type="match status" value="1"/>
</dbReference>
<sequence length="669" mass="73601">MKACRHTTSNQYGPAFPAPKRAAKYSLTFKPKRATQMSSEELDTLIAIQNQRPDAPFRKLEFAPVSIALTAREDGTQLLINRQPLGPLPVQQIGVYLRLHARNRPEQVFLAEPAADEGNWHTLSYAQALAKVNALSQWLLNQSLPAEQPIFILSENSINQALLQFAAMQVGIPVMPLSAAYSLMSKTCGKIADLTQRFVPALIYAEEGERFQTAIQVAQKHAPHAKVLCHRPGPITQAAQLNDAFATTPTIKVDEAFNKVNHDTTARLLLTSGSTGSPKAVIMTQRNIIASGVLWDQVWPFLKTQPPIMLDWLPWNHTAGAHGALAMVLRHGGTLYLDDGKPVPKLIDRTIRHLREIKPNVMVNVPRGLDMLVAAIEENPEAAKDIFTNLQIIVYGGAALSTQTLLKLEQLSAQATGERIPISASLGSTETTMPATLIWWPPQILGTLGLPAPGVEAKLIPNEDRYEIRFRGPNITPGYFNDLQANEKSFDEEGFLKTGDAVQWVNPNDPTQGLVYAGRMSENFKLTSGTWVSVATVRGHLLPQLHPFVSDAVLTGHNAEQLGALLFLNAHQIRKRFPELKDATDPALTTYPPLLEQLAQGIERHNQNYPGSSTRICRALLLDSPPSIDDNEITDKGYINQSGVLKKRSLSVKRLYECKASAGDCLVCN</sequence>
<dbReference type="InterPro" id="IPR000873">
    <property type="entry name" value="AMP-dep_synth/lig_dom"/>
</dbReference>
<dbReference type="Pfam" id="PF23562">
    <property type="entry name" value="AMP-binding_C_3"/>
    <property type="match status" value="1"/>
</dbReference>
<protein>
    <recommendedName>
        <fullName evidence="1">AMP-dependent synthetase/ligase domain-containing protein</fullName>
    </recommendedName>
</protein>
<dbReference type="AlphaFoldDB" id="A0A3A1YW22"/>
<dbReference type="Proteomes" id="UP000266206">
    <property type="component" value="Unassembled WGS sequence"/>
</dbReference>
<comment type="caution">
    <text evidence="2">The sequence shown here is derived from an EMBL/GenBank/DDBJ whole genome shotgun (WGS) entry which is preliminary data.</text>
</comment>
<dbReference type="PROSITE" id="PS00455">
    <property type="entry name" value="AMP_BINDING"/>
    <property type="match status" value="1"/>
</dbReference>
<dbReference type="PANTHER" id="PTHR24096:SF420">
    <property type="entry name" value="LONG-CHAIN-FATTY-ACID--COA LIGASE-RELATED"/>
    <property type="match status" value="1"/>
</dbReference>
<evidence type="ECO:0000313" key="2">
    <source>
        <dbReference type="EMBL" id="RIY42402.1"/>
    </source>
</evidence>
<accession>A0A3A1YW22</accession>
<feature type="domain" description="AMP-dependent synthetase/ligase" evidence="1">
    <location>
        <begin position="100"/>
        <end position="480"/>
    </location>
</feature>
<dbReference type="SUPFAM" id="SSF56801">
    <property type="entry name" value="Acetyl-CoA synthetase-like"/>
    <property type="match status" value="1"/>
</dbReference>
<organism evidence="2 3">
    <name type="scientific">Neopusillimonas maritima</name>
    <dbReference type="NCBI Taxonomy" id="2026239"/>
    <lineage>
        <taxon>Bacteria</taxon>
        <taxon>Pseudomonadati</taxon>
        <taxon>Pseudomonadota</taxon>
        <taxon>Betaproteobacteria</taxon>
        <taxon>Burkholderiales</taxon>
        <taxon>Alcaligenaceae</taxon>
        <taxon>Neopusillimonas</taxon>
    </lineage>
</organism>
<dbReference type="InterPro" id="IPR042099">
    <property type="entry name" value="ANL_N_sf"/>
</dbReference>
<dbReference type="PANTHER" id="PTHR24096">
    <property type="entry name" value="LONG-CHAIN-FATTY-ACID--COA LIGASE"/>
    <property type="match status" value="1"/>
</dbReference>
<proteinExistence type="predicted"/>
<dbReference type="EMBL" id="NQYH01000001">
    <property type="protein sequence ID" value="RIY42402.1"/>
    <property type="molecule type" value="Genomic_DNA"/>
</dbReference>